<reference evidence="12" key="1">
    <citation type="journal article" date="2020" name="Appl. Environ. Microbiol.">
        <title>Diazotrophic Anaeromyxobacter Isolates from Soils.</title>
        <authorList>
            <person name="Masuda Y."/>
            <person name="Yamanaka H."/>
            <person name="Xu Z.X."/>
            <person name="Shiratori Y."/>
            <person name="Aono T."/>
            <person name="Amachi S."/>
            <person name="Senoo K."/>
            <person name="Itoh H."/>
        </authorList>
    </citation>
    <scope>NUCLEOTIDE SEQUENCE [LARGE SCALE GENOMIC DNA]</scope>
    <source>
        <strain evidence="12">R267</strain>
    </source>
</reference>
<dbReference type="PANTHER" id="PTHR32438">
    <property type="entry name" value="4-ALPHA-GLUCANOTRANSFERASE DPE1, CHLOROPLASTIC/AMYLOPLASTIC"/>
    <property type="match status" value="1"/>
</dbReference>
<dbReference type="Pfam" id="PF02446">
    <property type="entry name" value="Glyco_hydro_77"/>
    <property type="match status" value="1"/>
</dbReference>
<dbReference type="GO" id="GO:0005975">
    <property type="term" value="P:carbohydrate metabolic process"/>
    <property type="evidence" value="ECO:0007669"/>
    <property type="project" value="InterPro"/>
</dbReference>
<evidence type="ECO:0000256" key="6">
    <source>
        <dbReference type="ARBA" id="ARBA00022679"/>
    </source>
</evidence>
<dbReference type="SUPFAM" id="SSF51445">
    <property type="entry name" value="(Trans)glycosidases"/>
    <property type="match status" value="1"/>
</dbReference>
<evidence type="ECO:0000256" key="1">
    <source>
        <dbReference type="ARBA" id="ARBA00000439"/>
    </source>
</evidence>
<comment type="catalytic activity">
    <reaction evidence="1 10">
        <text>Transfers a segment of a (1-&gt;4)-alpha-D-glucan to a new position in an acceptor, which may be glucose or a (1-&gt;4)-alpha-D-glucan.</text>
        <dbReference type="EC" id="2.4.1.25"/>
    </reaction>
</comment>
<keyword evidence="12" id="KW-1185">Reference proteome</keyword>
<dbReference type="Gene3D" id="3.20.20.80">
    <property type="entry name" value="Glycosidases"/>
    <property type="match status" value="1"/>
</dbReference>
<evidence type="ECO:0000256" key="9">
    <source>
        <dbReference type="ARBA" id="ARBA00031501"/>
    </source>
</evidence>
<name>A0A7I9VJW0_9BACT</name>
<dbReference type="RefSeq" id="WP_176063965.1">
    <property type="nucleotide sequence ID" value="NZ_BJTG01000003.1"/>
</dbReference>
<evidence type="ECO:0000313" key="11">
    <source>
        <dbReference type="EMBL" id="GEJ56440.1"/>
    </source>
</evidence>
<evidence type="ECO:0000256" key="3">
    <source>
        <dbReference type="ARBA" id="ARBA00012560"/>
    </source>
</evidence>
<proteinExistence type="inferred from homology"/>
<evidence type="ECO:0000256" key="2">
    <source>
        <dbReference type="ARBA" id="ARBA00005684"/>
    </source>
</evidence>
<organism evidence="11 12">
    <name type="scientific">Anaeromyxobacter diazotrophicus</name>
    <dbReference type="NCBI Taxonomy" id="2590199"/>
    <lineage>
        <taxon>Bacteria</taxon>
        <taxon>Pseudomonadati</taxon>
        <taxon>Myxococcota</taxon>
        <taxon>Myxococcia</taxon>
        <taxon>Myxococcales</taxon>
        <taxon>Cystobacterineae</taxon>
        <taxon>Anaeromyxobacteraceae</taxon>
        <taxon>Anaeromyxobacter</taxon>
    </lineage>
</organism>
<dbReference type="NCBIfam" id="NF011081">
    <property type="entry name" value="PRK14508.1-4"/>
    <property type="match status" value="1"/>
</dbReference>
<dbReference type="EC" id="2.4.1.25" evidence="3 10"/>
<dbReference type="PANTHER" id="PTHR32438:SF5">
    <property type="entry name" value="4-ALPHA-GLUCANOTRANSFERASE DPE1, CHLOROPLASTIC_AMYLOPLASTIC"/>
    <property type="match status" value="1"/>
</dbReference>
<keyword evidence="5 10" id="KW-0328">Glycosyltransferase</keyword>
<evidence type="ECO:0000313" key="12">
    <source>
        <dbReference type="Proteomes" id="UP000503640"/>
    </source>
</evidence>
<dbReference type="EMBL" id="BJTG01000003">
    <property type="protein sequence ID" value="GEJ56440.1"/>
    <property type="molecule type" value="Genomic_DNA"/>
</dbReference>
<dbReference type="AlphaFoldDB" id="A0A7I9VJW0"/>
<dbReference type="GO" id="GO:0004134">
    <property type="term" value="F:4-alpha-glucanotransferase activity"/>
    <property type="evidence" value="ECO:0007669"/>
    <property type="project" value="UniProtKB-EC"/>
</dbReference>
<sequence>MRQAGCLIPLFSIRSASGWGLGEIPDIVPFARWAARAGFSVVQLLPTHEASRGQSSPYAALSAFALDPVYAGVDALPDFAAAGGRDALTPAEQEELAALRAVPAVPWPRVRALKARALDLAFRSFLEVEWRRRTPRAAELEAFQREHAGWLEPYALFVALHDDRFGGRPWMAWDAPLRDRAEGALSAARAELSERVLYHGWLQWQLDLQWHAARREANAAGVELMGDLPFMVATDSADVWSRPFDFDLDARVGVPPDAFSDTGQDWGLPVYRWEAMAEHGHAWMTARARRSAELYGLYRVDHVVGLYRTYYRPNDGGPAAFTPAAEPEQTANGERMLAIFAEGARVIAEDLGTVPDFVRASLTRCGVPGYRILRWEREWKQPGQPFKDPAAWPALSVGTTGTHDTDALADWYDGMGEAERRALLALPALGPLRARGPHRFDTQVRDLLLDVVYGSGSDLLLLPFQDAFGARERVNVPGTVTDANWSYRMPLEVTALAADRAATERLRRLAARSRRLGG</sequence>
<evidence type="ECO:0000256" key="4">
    <source>
        <dbReference type="ARBA" id="ARBA00020295"/>
    </source>
</evidence>
<protein>
    <recommendedName>
        <fullName evidence="4 10">4-alpha-glucanotransferase</fullName>
        <ecNumber evidence="3 10">2.4.1.25</ecNumber>
    </recommendedName>
    <alternativeName>
        <fullName evidence="8 10">Amylomaltase</fullName>
    </alternativeName>
    <alternativeName>
        <fullName evidence="9 10">Disproportionating enzyme</fullName>
    </alternativeName>
</protein>
<keyword evidence="7 10" id="KW-0119">Carbohydrate metabolism</keyword>
<evidence type="ECO:0000256" key="5">
    <source>
        <dbReference type="ARBA" id="ARBA00022676"/>
    </source>
</evidence>
<evidence type="ECO:0000256" key="8">
    <source>
        <dbReference type="ARBA" id="ARBA00031423"/>
    </source>
</evidence>
<comment type="caution">
    <text evidence="11">The sequence shown here is derived from an EMBL/GenBank/DDBJ whole genome shotgun (WGS) entry which is preliminary data.</text>
</comment>
<comment type="similarity">
    <text evidence="2 10">Belongs to the disproportionating enzyme family.</text>
</comment>
<keyword evidence="6 10" id="KW-0808">Transferase</keyword>
<accession>A0A7I9VJW0</accession>
<dbReference type="InterPro" id="IPR003385">
    <property type="entry name" value="Glyco_hydro_77"/>
</dbReference>
<dbReference type="NCBIfam" id="TIGR00217">
    <property type="entry name" value="malQ"/>
    <property type="match status" value="1"/>
</dbReference>
<evidence type="ECO:0000256" key="10">
    <source>
        <dbReference type="RuleBase" id="RU361207"/>
    </source>
</evidence>
<dbReference type="InterPro" id="IPR017853">
    <property type="entry name" value="GH"/>
</dbReference>
<dbReference type="Proteomes" id="UP000503640">
    <property type="component" value="Unassembled WGS sequence"/>
</dbReference>
<evidence type="ECO:0000256" key="7">
    <source>
        <dbReference type="ARBA" id="ARBA00023277"/>
    </source>
</evidence>
<gene>
    <name evidence="11" type="primary">malQ</name>
    <name evidence="11" type="ORF">AMYX_11810</name>
</gene>